<keyword evidence="1" id="KW-1133">Transmembrane helix</keyword>
<organism evidence="2 3">
    <name type="scientific">Bradyrhizobium jicamae</name>
    <dbReference type="NCBI Taxonomy" id="280332"/>
    <lineage>
        <taxon>Bacteria</taxon>
        <taxon>Pseudomonadati</taxon>
        <taxon>Pseudomonadota</taxon>
        <taxon>Alphaproteobacteria</taxon>
        <taxon>Hyphomicrobiales</taxon>
        <taxon>Nitrobacteraceae</taxon>
        <taxon>Bradyrhizobium</taxon>
    </lineage>
</organism>
<name>A0ABS5FWG0_9BRAD</name>
<accession>A0ABS5FWG0</accession>
<evidence type="ECO:0000313" key="3">
    <source>
        <dbReference type="Proteomes" id="UP001315278"/>
    </source>
</evidence>
<dbReference type="Proteomes" id="UP001315278">
    <property type="component" value="Unassembled WGS sequence"/>
</dbReference>
<keyword evidence="3" id="KW-1185">Reference proteome</keyword>
<evidence type="ECO:0000313" key="2">
    <source>
        <dbReference type="EMBL" id="MBR0801132.1"/>
    </source>
</evidence>
<feature type="transmembrane region" description="Helical" evidence="1">
    <location>
        <begin position="6"/>
        <end position="23"/>
    </location>
</feature>
<proteinExistence type="predicted"/>
<keyword evidence="1" id="KW-0472">Membrane</keyword>
<sequence length="125" mass="14524">MHWWYYAGAAIVIIAWVGIVARARRSKADALHDADVNRRIDERLDGVDIRRRKNDSGLAKMVEIPPEVAQQFVAEMQAYHSERDTLRRDEITFRTRELLLQHLPTGANLRLSDVEQIFERLKSQA</sequence>
<keyword evidence="1" id="KW-0812">Transmembrane</keyword>
<dbReference type="RefSeq" id="WP_212495271.1">
    <property type="nucleotide sequence ID" value="NZ_JAFCJH010000071.1"/>
</dbReference>
<protein>
    <submittedName>
        <fullName evidence="2">Uncharacterized protein</fullName>
    </submittedName>
</protein>
<gene>
    <name evidence="2" type="ORF">JQ615_37835</name>
</gene>
<dbReference type="EMBL" id="JAFCJH010000071">
    <property type="protein sequence ID" value="MBR0801132.1"/>
    <property type="molecule type" value="Genomic_DNA"/>
</dbReference>
<comment type="caution">
    <text evidence="2">The sequence shown here is derived from an EMBL/GenBank/DDBJ whole genome shotgun (WGS) entry which is preliminary data.</text>
</comment>
<reference evidence="3" key="1">
    <citation type="journal article" date="2021" name="ISME J.">
        <title>Evolutionary origin and ecological implication of a unique nif island in free-living Bradyrhizobium lineages.</title>
        <authorList>
            <person name="Tao J."/>
        </authorList>
    </citation>
    <scope>NUCLEOTIDE SEQUENCE [LARGE SCALE GENOMIC DNA]</scope>
    <source>
        <strain evidence="3">SZCCT0434</strain>
    </source>
</reference>
<evidence type="ECO:0000256" key="1">
    <source>
        <dbReference type="SAM" id="Phobius"/>
    </source>
</evidence>